<dbReference type="SUPFAM" id="SSF53474">
    <property type="entry name" value="alpha/beta-Hydrolases"/>
    <property type="match status" value="1"/>
</dbReference>
<dbReference type="Gene3D" id="3.40.50.1820">
    <property type="entry name" value="alpha/beta hydrolase"/>
    <property type="match status" value="1"/>
</dbReference>
<dbReference type="EMBL" id="MGFH01000160">
    <property type="protein sequence ID" value="OGM03613.1"/>
    <property type="molecule type" value="Genomic_DNA"/>
</dbReference>
<protein>
    <recommendedName>
        <fullName evidence="5">Peptidase S9 prolyl oligopeptidase catalytic domain-containing protein</fullName>
    </recommendedName>
</protein>
<accession>A0A1F7WLA4</accession>
<reference evidence="3 4" key="1">
    <citation type="journal article" date="2016" name="Nat. Commun.">
        <title>Thousands of microbial genomes shed light on interconnected biogeochemical processes in an aquifer system.</title>
        <authorList>
            <person name="Anantharaman K."/>
            <person name="Brown C.T."/>
            <person name="Hug L.A."/>
            <person name="Sharon I."/>
            <person name="Castelle C.J."/>
            <person name="Probst A.J."/>
            <person name="Thomas B.C."/>
            <person name="Singh A."/>
            <person name="Wilkins M.J."/>
            <person name="Karaoz U."/>
            <person name="Brodie E.L."/>
            <person name="Williams K.H."/>
            <person name="Hubbard S.S."/>
            <person name="Banfield J.F."/>
        </authorList>
    </citation>
    <scope>NUCLEOTIDE SEQUENCE [LARGE SCALE GENOMIC DNA]</scope>
</reference>
<feature type="compositionally biased region" description="Basic and acidic residues" evidence="1">
    <location>
        <begin position="351"/>
        <end position="361"/>
    </location>
</feature>
<feature type="signal peptide" evidence="2">
    <location>
        <begin position="1"/>
        <end position="19"/>
    </location>
</feature>
<evidence type="ECO:0008006" key="5">
    <source>
        <dbReference type="Google" id="ProtNLM"/>
    </source>
</evidence>
<feature type="region of interest" description="Disordered" evidence="1">
    <location>
        <begin position="351"/>
        <end position="372"/>
    </location>
</feature>
<proteinExistence type="predicted"/>
<dbReference type="InterPro" id="IPR029058">
    <property type="entry name" value="AB_hydrolase_fold"/>
</dbReference>
<evidence type="ECO:0000256" key="2">
    <source>
        <dbReference type="SAM" id="SignalP"/>
    </source>
</evidence>
<dbReference type="Proteomes" id="UP000178735">
    <property type="component" value="Unassembled WGS sequence"/>
</dbReference>
<dbReference type="InterPro" id="IPR050583">
    <property type="entry name" value="Mycobacterial_A85_antigen"/>
</dbReference>
<dbReference type="AlphaFoldDB" id="A0A1F7WLA4"/>
<evidence type="ECO:0000313" key="3">
    <source>
        <dbReference type="EMBL" id="OGM03613.1"/>
    </source>
</evidence>
<organism evidence="3 4">
    <name type="scientific">Candidatus Wallbacteria bacterium GWC2_49_35</name>
    <dbReference type="NCBI Taxonomy" id="1817813"/>
    <lineage>
        <taxon>Bacteria</taxon>
        <taxon>Candidatus Walliibacteriota</taxon>
    </lineage>
</organism>
<dbReference type="InterPro" id="IPR000801">
    <property type="entry name" value="Esterase-like"/>
</dbReference>
<evidence type="ECO:0000313" key="4">
    <source>
        <dbReference type="Proteomes" id="UP000178735"/>
    </source>
</evidence>
<dbReference type="STRING" id="1817813.A2008_06630"/>
<evidence type="ECO:0000256" key="1">
    <source>
        <dbReference type="SAM" id="MobiDB-lite"/>
    </source>
</evidence>
<feature type="chain" id="PRO_5009533474" description="Peptidase S9 prolyl oligopeptidase catalytic domain-containing protein" evidence="2">
    <location>
        <begin position="20"/>
        <end position="372"/>
    </location>
</feature>
<dbReference type="Pfam" id="PF00756">
    <property type="entry name" value="Esterase"/>
    <property type="match status" value="1"/>
</dbReference>
<sequence>MLFKTALPACLKTGLRAAAAVTLAAGLFISPLGQGRAVAFEESWDSIEARKSPIKCKRKVESKRIKSVNKNYSIPFKVILPTDYEVSDKRYGVVLMLCGASGARRGAGSEPLYFSVWCKLPRVMDNLAKQKLGKKDFEYAINDKELKWFNEKLAGDPFEDFIAVDLWHPSSGRDLNYDKFITEELFAFLDENYRTIPSKDFRAIDGACGGGAVALITAFRNPECFAAAGGMQTDLGTFPYALKFFEENKERIRAAGLKFNLNTNKNDVCNSYYFRTKKDEAGNKIKVPDGELAKLSVMIEEIGLTAEVNVFSHCAHGYSAYRYPNGHQTMMFYSTLFKENARKMKPEELKATEVEPQDGRMTKSVMKVRTGQ</sequence>
<keyword evidence="2" id="KW-0732">Signal</keyword>
<dbReference type="PANTHER" id="PTHR48098">
    <property type="entry name" value="ENTEROCHELIN ESTERASE-RELATED"/>
    <property type="match status" value="1"/>
</dbReference>
<gene>
    <name evidence="3" type="ORF">A2008_06630</name>
</gene>
<name>A0A1F7WLA4_9BACT</name>
<comment type="caution">
    <text evidence="3">The sequence shown here is derived from an EMBL/GenBank/DDBJ whole genome shotgun (WGS) entry which is preliminary data.</text>
</comment>